<protein>
    <submittedName>
        <fullName evidence="4">ABC transporter substrate-binding protein</fullName>
    </submittedName>
</protein>
<evidence type="ECO:0000313" key="5">
    <source>
        <dbReference type="Proteomes" id="UP000288405"/>
    </source>
</evidence>
<dbReference type="Gene3D" id="3.90.76.10">
    <property type="entry name" value="Dipeptide-binding Protein, Domain 1"/>
    <property type="match status" value="1"/>
</dbReference>
<dbReference type="GO" id="GO:0030288">
    <property type="term" value="C:outer membrane-bounded periplasmic space"/>
    <property type="evidence" value="ECO:0007669"/>
    <property type="project" value="TreeGrafter"/>
</dbReference>
<dbReference type="PANTHER" id="PTHR30290:SF38">
    <property type="entry name" value="D,D-DIPEPTIDE-BINDING PERIPLASMIC PROTEIN DDPA-RELATED"/>
    <property type="match status" value="1"/>
</dbReference>
<dbReference type="InterPro" id="IPR039424">
    <property type="entry name" value="SBP_5"/>
</dbReference>
<dbReference type="InterPro" id="IPR030678">
    <property type="entry name" value="Peptide/Ni-bd"/>
</dbReference>
<dbReference type="InterPro" id="IPR000914">
    <property type="entry name" value="SBP_5_dom"/>
</dbReference>
<dbReference type="GO" id="GO:0043190">
    <property type="term" value="C:ATP-binding cassette (ABC) transporter complex"/>
    <property type="evidence" value="ECO:0007669"/>
    <property type="project" value="InterPro"/>
</dbReference>
<gene>
    <name evidence="4" type="ORF">CWE11_00865</name>
</gene>
<dbReference type="RefSeq" id="WP_126775714.1">
    <property type="nucleotide sequence ID" value="NZ_PIPM01000001.1"/>
</dbReference>
<evidence type="ECO:0000259" key="3">
    <source>
        <dbReference type="Pfam" id="PF00496"/>
    </source>
</evidence>
<organism evidence="4 5">
    <name type="scientific">Aliidiomarina sanyensis</name>
    <dbReference type="NCBI Taxonomy" id="1249555"/>
    <lineage>
        <taxon>Bacteria</taxon>
        <taxon>Pseudomonadati</taxon>
        <taxon>Pseudomonadota</taxon>
        <taxon>Gammaproteobacteria</taxon>
        <taxon>Alteromonadales</taxon>
        <taxon>Idiomarinaceae</taxon>
        <taxon>Aliidiomarina</taxon>
    </lineage>
</organism>
<dbReference type="Proteomes" id="UP000288405">
    <property type="component" value="Unassembled WGS sequence"/>
</dbReference>
<comment type="similarity">
    <text evidence="1">Belongs to the bacterial solute-binding protein 5 family.</text>
</comment>
<keyword evidence="5" id="KW-1185">Reference proteome</keyword>
<reference evidence="4 5" key="1">
    <citation type="journal article" date="2011" name="Front. Microbiol.">
        <title>Genomic signatures of strain selection and enhancement in Bacillus atrophaeus var. globigii, a historical biowarfare simulant.</title>
        <authorList>
            <person name="Gibbons H.S."/>
            <person name="Broomall S.M."/>
            <person name="McNew L.A."/>
            <person name="Daligault H."/>
            <person name="Chapman C."/>
            <person name="Bruce D."/>
            <person name="Karavis M."/>
            <person name="Krepps M."/>
            <person name="McGregor P.A."/>
            <person name="Hong C."/>
            <person name="Park K.H."/>
            <person name="Akmal A."/>
            <person name="Feldman A."/>
            <person name="Lin J.S."/>
            <person name="Chang W.E."/>
            <person name="Higgs B.W."/>
            <person name="Demirev P."/>
            <person name="Lindquist J."/>
            <person name="Liem A."/>
            <person name="Fochler E."/>
            <person name="Read T.D."/>
            <person name="Tapia R."/>
            <person name="Johnson S."/>
            <person name="Bishop-Lilly K.A."/>
            <person name="Detter C."/>
            <person name="Han C."/>
            <person name="Sozhamannan S."/>
            <person name="Rosenzweig C.N."/>
            <person name="Skowronski E.W."/>
        </authorList>
    </citation>
    <scope>NUCLEOTIDE SEQUENCE [LARGE SCALE GENOMIC DNA]</scope>
    <source>
        <strain evidence="4 5">GYP-17</strain>
    </source>
</reference>
<dbReference type="PROSITE" id="PS51257">
    <property type="entry name" value="PROKAR_LIPOPROTEIN"/>
    <property type="match status" value="1"/>
</dbReference>
<keyword evidence="2" id="KW-0732">Signal</keyword>
<dbReference type="AlphaFoldDB" id="A0A432WRI6"/>
<evidence type="ECO:0000256" key="2">
    <source>
        <dbReference type="ARBA" id="ARBA00022729"/>
    </source>
</evidence>
<dbReference type="Pfam" id="PF00496">
    <property type="entry name" value="SBP_bac_5"/>
    <property type="match status" value="1"/>
</dbReference>
<dbReference type="GO" id="GO:1904680">
    <property type="term" value="F:peptide transmembrane transporter activity"/>
    <property type="evidence" value="ECO:0007669"/>
    <property type="project" value="TreeGrafter"/>
</dbReference>
<feature type="domain" description="Solute-binding protein family 5" evidence="3">
    <location>
        <begin position="75"/>
        <end position="454"/>
    </location>
</feature>
<dbReference type="Gene3D" id="3.10.105.10">
    <property type="entry name" value="Dipeptide-binding Protein, Domain 3"/>
    <property type="match status" value="1"/>
</dbReference>
<dbReference type="OrthoDB" id="9801912at2"/>
<sequence length="551" mass="62029">MTNAARALLALSTCMVMTACQPGRDLPELEGLLYCAEGNPESFNPQLVTSGTTLDMTANQLYDRLIEYDAEQQAFVPALATEWHISDDGLRYSFVLRDDVSFHTTQYFQPTRKFSAKDVLFSFSRWFDDEHPYHRVSGRGYPFFTSSGLPELIEHISTPSEREVVIQLAQPDSSFLANLASDFAIVLSEEYAALQMENGTPEMIDQLPIGTGPFQFADFRKDVHVRFIRNSNYWREPARMEQVVFRITPSDHKRMLMLLTGDCDISPYPPARDVEWLKRQPTIDVQQTTSPNTAFWALNTTREPFDDPNVRQALAHAIDRDALLRAVYFGHAVRADSILPESSWAHAPQPQAFAHDPSRARELLRDAGYPNGFSMSLWAMPVQRAYNPNARLMAERIQSDLAQVGIQATIVTYEWSTFRRRLGDGEHDSVLIGWSADHADPDNFFRPLLSCTAKASGANRAQLCDPMFDELLNAAIRSNQPDVRGHFYAQAQEYLGAEIPLIPIAHSIRFQASRAHIGGATLTPFGGISLRGVYRRDSAKTNSVVLEESEQ</sequence>
<dbReference type="PANTHER" id="PTHR30290">
    <property type="entry name" value="PERIPLASMIC BINDING COMPONENT OF ABC TRANSPORTER"/>
    <property type="match status" value="1"/>
</dbReference>
<proteinExistence type="inferred from homology"/>
<dbReference type="EMBL" id="PIPM01000001">
    <property type="protein sequence ID" value="RUO36403.1"/>
    <property type="molecule type" value="Genomic_DNA"/>
</dbReference>
<dbReference type="PIRSF" id="PIRSF002741">
    <property type="entry name" value="MppA"/>
    <property type="match status" value="1"/>
</dbReference>
<dbReference type="CDD" id="cd08493">
    <property type="entry name" value="PBP2_DppA_like"/>
    <property type="match status" value="1"/>
</dbReference>
<dbReference type="GO" id="GO:0042938">
    <property type="term" value="P:dipeptide transport"/>
    <property type="evidence" value="ECO:0007669"/>
    <property type="project" value="TreeGrafter"/>
</dbReference>
<evidence type="ECO:0000256" key="1">
    <source>
        <dbReference type="ARBA" id="ARBA00005695"/>
    </source>
</evidence>
<evidence type="ECO:0000313" key="4">
    <source>
        <dbReference type="EMBL" id="RUO36403.1"/>
    </source>
</evidence>
<comment type="caution">
    <text evidence="4">The sequence shown here is derived from an EMBL/GenBank/DDBJ whole genome shotgun (WGS) entry which is preliminary data.</text>
</comment>
<name>A0A432WRI6_9GAMM</name>
<dbReference type="Gene3D" id="3.40.190.10">
    <property type="entry name" value="Periplasmic binding protein-like II"/>
    <property type="match status" value="1"/>
</dbReference>
<dbReference type="SUPFAM" id="SSF53850">
    <property type="entry name" value="Periplasmic binding protein-like II"/>
    <property type="match status" value="1"/>
</dbReference>
<accession>A0A432WRI6</accession>